<sequence length="336" mass="35604">MRILVLGGTAWLGGEVAQVALERGHDVTCLARGESGQAPPGVHMVAADRSSAAAYGLVADQDWDGVVDVSWQPGFVRGAVSALADRAATWVYVSSGSVYAAHGTPGADEDAALLPALEGDVADRESYGEAKVACEQAVLAGVGADRAVIARSGLIGGPGDHSDRTGYWPLRFAHPATEDGSVLVPDTPDLGTQVIDVRDLARWLVESVEQERAGVFNLSGDVTPFGEHLATARRVAGHDGPLVRVSSPWLVDHGVEEWAGERSLPLWLHSEGWEGFGHRSNAAARESGLVLRPLEETLRDTLAWELKTVPGRPRKAGLSPEDERDLIAKARAQSRG</sequence>
<evidence type="ECO:0000313" key="4">
    <source>
        <dbReference type="Proteomes" id="UP000319514"/>
    </source>
</evidence>
<dbReference type="Gene3D" id="3.40.50.720">
    <property type="entry name" value="NAD(P)-binding Rossmann-like Domain"/>
    <property type="match status" value="1"/>
</dbReference>
<dbReference type="RefSeq" id="WP_141788223.1">
    <property type="nucleotide sequence ID" value="NZ_BAAAKX010000021.1"/>
</dbReference>
<evidence type="ECO:0000313" key="3">
    <source>
        <dbReference type="EMBL" id="TQL60304.1"/>
    </source>
</evidence>
<reference evidence="3 4" key="1">
    <citation type="submission" date="2019-06" db="EMBL/GenBank/DDBJ databases">
        <title>Sequencing the genomes of 1000 actinobacteria strains.</title>
        <authorList>
            <person name="Klenk H.-P."/>
        </authorList>
    </citation>
    <scope>NUCLEOTIDE SEQUENCE [LARGE SCALE GENOMIC DNA]</scope>
    <source>
        <strain evidence="3 4">DSM 18082</strain>
    </source>
</reference>
<proteinExistence type="predicted"/>
<feature type="region of interest" description="Disordered" evidence="1">
    <location>
        <begin position="310"/>
        <end position="336"/>
    </location>
</feature>
<dbReference type="SUPFAM" id="SSF51735">
    <property type="entry name" value="NAD(P)-binding Rossmann-fold domains"/>
    <property type="match status" value="1"/>
</dbReference>
<protein>
    <submittedName>
        <fullName evidence="3">Nucleoside-diphosphate-sugar epimerase</fullName>
    </submittedName>
</protein>
<dbReference type="GO" id="GO:0005737">
    <property type="term" value="C:cytoplasm"/>
    <property type="evidence" value="ECO:0007669"/>
    <property type="project" value="TreeGrafter"/>
</dbReference>
<dbReference type="EMBL" id="VFOQ01000001">
    <property type="protein sequence ID" value="TQL60304.1"/>
    <property type="molecule type" value="Genomic_DNA"/>
</dbReference>
<comment type="caution">
    <text evidence="3">The sequence shown here is derived from an EMBL/GenBank/DDBJ whole genome shotgun (WGS) entry which is preliminary data.</text>
</comment>
<keyword evidence="4" id="KW-1185">Reference proteome</keyword>
<dbReference type="InterPro" id="IPR036291">
    <property type="entry name" value="NAD(P)-bd_dom_sf"/>
</dbReference>
<dbReference type="AlphaFoldDB" id="A0A542ZIX9"/>
<dbReference type="PANTHER" id="PTHR48079">
    <property type="entry name" value="PROTEIN YEEZ"/>
    <property type="match status" value="1"/>
</dbReference>
<dbReference type="GO" id="GO:0004029">
    <property type="term" value="F:aldehyde dehydrogenase (NAD+) activity"/>
    <property type="evidence" value="ECO:0007669"/>
    <property type="project" value="TreeGrafter"/>
</dbReference>
<organism evidence="3 4">
    <name type="scientific">Oryzihumus leptocrescens</name>
    <dbReference type="NCBI Taxonomy" id="297536"/>
    <lineage>
        <taxon>Bacteria</taxon>
        <taxon>Bacillati</taxon>
        <taxon>Actinomycetota</taxon>
        <taxon>Actinomycetes</taxon>
        <taxon>Micrococcales</taxon>
        <taxon>Intrasporangiaceae</taxon>
        <taxon>Oryzihumus</taxon>
    </lineage>
</organism>
<dbReference type="InterPro" id="IPR001509">
    <property type="entry name" value="Epimerase_deHydtase"/>
</dbReference>
<dbReference type="PANTHER" id="PTHR48079:SF6">
    <property type="entry name" value="NAD(P)-BINDING DOMAIN-CONTAINING PROTEIN-RELATED"/>
    <property type="match status" value="1"/>
</dbReference>
<feature type="domain" description="NAD-dependent epimerase/dehydratase" evidence="2">
    <location>
        <begin position="3"/>
        <end position="217"/>
    </location>
</feature>
<name>A0A542ZIX9_9MICO</name>
<dbReference type="InterPro" id="IPR051783">
    <property type="entry name" value="NAD(P)-dependent_oxidoreduct"/>
</dbReference>
<gene>
    <name evidence="3" type="ORF">FB474_1688</name>
</gene>
<dbReference type="Proteomes" id="UP000319514">
    <property type="component" value="Unassembled WGS sequence"/>
</dbReference>
<dbReference type="Pfam" id="PF01370">
    <property type="entry name" value="Epimerase"/>
    <property type="match status" value="1"/>
</dbReference>
<evidence type="ECO:0000259" key="2">
    <source>
        <dbReference type="Pfam" id="PF01370"/>
    </source>
</evidence>
<evidence type="ECO:0000256" key="1">
    <source>
        <dbReference type="SAM" id="MobiDB-lite"/>
    </source>
</evidence>
<dbReference type="OrthoDB" id="7941246at2"/>
<accession>A0A542ZIX9</accession>